<evidence type="ECO:0000256" key="11">
    <source>
        <dbReference type="ARBA" id="ARBA00023163"/>
    </source>
</evidence>
<evidence type="ECO:0000256" key="6">
    <source>
        <dbReference type="ARBA" id="ARBA00022454"/>
    </source>
</evidence>
<evidence type="ECO:0000256" key="8">
    <source>
        <dbReference type="ARBA" id="ARBA00022895"/>
    </source>
</evidence>
<evidence type="ECO:0000256" key="3">
    <source>
        <dbReference type="ARBA" id="ARBA00008529"/>
    </source>
</evidence>
<proteinExistence type="inferred from homology"/>
<evidence type="ECO:0000256" key="10">
    <source>
        <dbReference type="ARBA" id="ARBA00023159"/>
    </source>
</evidence>
<dbReference type="Proteomes" id="UP000011761">
    <property type="component" value="Unassembled WGS sequence"/>
</dbReference>
<organism evidence="15 16">
    <name type="scientific">Baudoinia panamericana (strain UAMH 10762)</name>
    <name type="common">Angels' share fungus</name>
    <name type="synonym">Baudoinia compniacensis (strain UAMH 10762)</name>
    <dbReference type="NCBI Taxonomy" id="717646"/>
    <lineage>
        <taxon>Eukaryota</taxon>
        <taxon>Fungi</taxon>
        <taxon>Dikarya</taxon>
        <taxon>Ascomycota</taxon>
        <taxon>Pezizomycotina</taxon>
        <taxon>Dothideomycetes</taxon>
        <taxon>Dothideomycetidae</taxon>
        <taxon>Mycosphaerellales</taxon>
        <taxon>Teratosphaeriaceae</taxon>
        <taxon>Baudoinia</taxon>
    </lineage>
</organism>
<keyword evidence="16" id="KW-1185">Reference proteome</keyword>
<feature type="region of interest" description="Disordered" evidence="14">
    <location>
        <begin position="1"/>
        <end position="36"/>
    </location>
</feature>
<evidence type="ECO:0000256" key="14">
    <source>
        <dbReference type="SAM" id="MobiDB-lite"/>
    </source>
</evidence>
<comment type="function">
    <text evidence="13">Component of the EKC/KEOPS complex that is required for the formation of a threonylcarbamoyl group on adenosine at position 37 (t(6)A37) in tRNAs that read codons beginning with adenine. The complex is probably involved in the transfer of the threonylcarbamoyl moiety of threonylcarbamoyl-AMP (TC-AMP) to the N6 group of A37. GON7 likely plays a supporting role to the catalytic subunit KAE1 in the complex. The EKC/KEOPS complex also promotes both telomere uncapping and telomere elongation. The complex is required for efficient recruitment of transcriptional coactivators.</text>
</comment>
<dbReference type="AlphaFoldDB" id="M2N8A5"/>
<dbReference type="EMBL" id="KB445557">
    <property type="protein sequence ID" value="EMC95030.1"/>
    <property type="molecule type" value="Genomic_DNA"/>
</dbReference>
<dbReference type="OMA" id="PHESKAQ"/>
<dbReference type="OrthoDB" id="2288868at2759"/>
<evidence type="ECO:0000256" key="9">
    <source>
        <dbReference type="ARBA" id="ARBA00023015"/>
    </source>
</evidence>
<keyword evidence="10" id="KW-0010">Activator</keyword>
<accession>M2N8A5</accession>
<feature type="region of interest" description="Disordered" evidence="14">
    <location>
        <begin position="67"/>
        <end position="99"/>
    </location>
</feature>
<evidence type="ECO:0000256" key="7">
    <source>
        <dbReference type="ARBA" id="ARBA00022694"/>
    </source>
</evidence>
<evidence type="ECO:0000313" key="16">
    <source>
        <dbReference type="Proteomes" id="UP000011761"/>
    </source>
</evidence>
<feature type="compositionally biased region" description="Low complexity" evidence="14">
    <location>
        <begin position="1"/>
        <end position="16"/>
    </location>
</feature>
<comment type="similarity">
    <text evidence="3">Belongs to the GON7 family.</text>
</comment>
<keyword evidence="9" id="KW-0805">Transcription regulation</keyword>
<protein>
    <recommendedName>
        <fullName evidence="5">EKC/KEOPS complex subunit GON7</fullName>
    </recommendedName>
</protein>
<keyword evidence="7" id="KW-0819">tRNA processing</keyword>
<sequence>MAVQALTASYLSTSTSKKFAHDLPNLPHESKAQDAEGKTAYLSALRSNSAKMQADINTFLTACMDHDKAAENSKSVRDARRDEEKEEEMYGEEDPEADG</sequence>
<dbReference type="Pfam" id="PF08738">
    <property type="entry name" value="Gon7"/>
    <property type="match status" value="1"/>
</dbReference>
<evidence type="ECO:0000256" key="1">
    <source>
        <dbReference type="ARBA" id="ARBA00004123"/>
    </source>
</evidence>
<dbReference type="GO" id="GO:0000781">
    <property type="term" value="C:chromosome, telomeric region"/>
    <property type="evidence" value="ECO:0007669"/>
    <property type="project" value="UniProtKB-SubCell"/>
</dbReference>
<evidence type="ECO:0000256" key="12">
    <source>
        <dbReference type="ARBA" id="ARBA00023242"/>
    </source>
</evidence>
<comment type="subcellular location">
    <subcellularLocation>
        <location evidence="2">Chromosome</location>
        <location evidence="2">Telomere</location>
    </subcellularLocation>
    <subcellularLocation>
        <location evidence="1">Nucleus</location>
    </subcellularLocation>
</comment>
<feature type="compositionally biased region" description="Basic and acidic residues" evidence="14">
    <location>
        <begin position="67"/>
        <end position="83"/>
    </location>
</feature>
<evidence type="ECO:0000313" key="15">
    <source>
        <dbReference type="EMBL" id="EMC95030.1"/>
    </source>
</evidence>
<dbReference type="HOGENOM" id="CLU_146833_2_1_1"/>
<keyword evidence="6" id="KW-0158">Chromosome</keyword>
<keyword evidence="8" id="KW-0779">Telomere</keyword>
<name>M2N8A5_BAUPA</name>
<feature type="compositionally biased region" description="Acidic residues" evidence="14">
    <location>
        <begin position="84"/>
        <end position="99"/>
    </location>
</feature>
<evidence type="ECO:0000256" key="4">
    <source>
        <dbReference type="ARBA" id="ARBA00011534"/>
    </source>
</evidence>
<evidence type="ECO:0000256" key="13">
    <source>
        <dbReference type="ARBA" id="ARBA00025393"/>
    </source>
</evidence>
<dbReference type="GO" id="GO:0005634">
    <property type="term" value="C:nucleus"/>
    <property type="evidence" value="ECO:0007669"/>
    <property type="project" value="UniProtKB-SubCell"/>
</dbReference>
<comment type="subunit">
    <text evidence="4">Component of the EKC/KEOPS complex composed of at least BUD32, CGI121, GON7, KAE1 and PCC1; the whole complex dimerizes.</text>
</comment>
<keyword evidence="11" id="KW-0804">Transcription</keyword>
<evidence type="ECO:0000256" key="2">
    <source>
        <dbReference type="ARBA" id="ARBA00004574"/>
    </source>
</evidence>
<evidence type="ECO:0000256" key="5">
    <source>
        <dbReference type="ARBA" id="ARBA00019746"/>
    </source>
</evidence>
<dbReference type="GO" id="GO:0008033">
    <property type="term" value="P:tRNA processing"/>
    <property type="evidence" value="ECO:0007669"/>
    <property type="project" value="UniProtKB-KW"/>
</dbReference>
<reference evidence="15 16" key="1">
    <citation type="journal article" date="2012" name="PLoS Pathog.">
        <title>Diverse lifestyles and strategies of plant pathogenesis encoded in the genomes of eighteen Dothideomycetes fungi.</title>
        <authorList>
            <person name="Ohm R.A."/>
            <person name="Feau N."/>
            <person name="Henrissat B."/>
            <person name="Schoch C.L."/>
            <person name="Horwitz B.A."/>
            <person name="Barry K.W."/>
            <person name="Condon B.J."/>
            <person name="Copeland A.C."/>
            <person name="Dhillon B."/>
            <person name="Glaser F."/>
            <person name="Hesse C.N."/>
            <person name="Kosti I."/>
            <person name="LaButti K."/>
            <person name="Lindquist E.A."/>
            <person name="Lucas S."/>
            <person name="Salamov A.A."/>
            <person name="Bradshaw R.E."/>
            <person name="Ciuffetti L."/>
            <person name="Hamelin R.C."/>
            <person name="Kema G.H.J."/>
            <person name="Lawrence C."/>
            <person name="Scott J.A."/>
            <person name="Spatafora J.W."/>
            <person name="Turgeon B.G."/>
            <person name="de Wit P.J.G.M."/>
            <person name="Zhong S."/>
            <person name="Goodwin S.B."/>
            <person name="Grigoriev I.V."/>
        </authorList>
    </citation>
    <scope>NUCLEOTIDE SEQUENCE [LARGE SCALE GENOMIC DNA]</scope>
    <source>
        <strain evidence="15 16">UAMH 10762</strain>
    </source>
</reference>
<dbReference type="InterPro" id="IPR014849">
    <property type="entry name" value="EKC/KEOPS_Gon7"/>
</dbReference>
<dbReference type="GeneID" id="19108925"/>
<dbReference type="RefSeq" id="XP_007677686.1">
    <property type="nucleotide sequence ID" value="XM_007679496.1"/>
</dbReference>
<dbReference type="KEGG" id="bcom:BAUCODRAFT_149060"/>
<gene>
    <name evidence="15" type="ORF">BAUCODRAFT_149060</name>
</gene>
<keyword evidence="12" id="KW-0539">Nucleus</keyword>
<dbReference type="eggNOG" id="ENOG502RGHQ">
    <property type="taxonomic scope" value="Eukaryota"/>
</dbReference>